<evidence type="ECO:0000256" key="5">
    <source>
        <dbReference type="ARBA" id="ARBA00022679"/>
    </source>
</evidence>
<feature type="transmembrane region" description="Helical" evidence="10">
    <location>
        <begin position="183"/>
        <end position="209"/>
    </location>
</feature>
<evidence type="ECO:0000256" key="2">
    <source>
        <dbReference type="ARBA" id="ARBA00004687"/>
    </source>
</evidence>
<feature type="transmembrane region" description="Helical" evidence="10">
    <location>
        <begin position="286"/>
        <end position="309"/>
    </location>
</feature>
<gene>
    <name evidence="11" type="ORF">A3B45_03530</name>
</gene>
<dbReference type="PANTHER" id="PTHR12468">
    <property type="entry name" value="GPI MANNOSYLTRANSFERASE 2"/>
    <property type="match status" value="1"/>
</dbReference>
<dbReference type="InterPro" id="IPR007315">
    <property type="entry name" value="PIG-V/Gpi18"/>
</dbReference>
<feature type="transmembrane region" description="Helical" evidence="10">
    <location>
        <begin position="107"/>
        <end position="129"/>
    </location>
</feature>
<dbReference type="GO" id="GO:0000009">
    <property type="term" value="F:alpha-1,6-mannosyltransferase activity"/>
    <property type="evidence" value="ECO:0007669"/>
    <property type="project" value="InterPro"/>
</dbReference>
<dbReference type="Proteomes" id="UP000178565">
    <property type="component" value="Unassembled WGS sequence"/>
</dbReference>
<evidence type="ECO:0000313" key="11">
    <source>
        <dbReference type="EMBL" id="OGE41635.1"/>
    </source>
</evidence>
<evidence type="ECO:0000256" key="7">
    <source>
        <dbReference type="ARBA" id="ARBA00022824"/>
    </source>
</evidence>
<keyword evidence="6 10" id="KW-0812">Transmembrane</keyword>
<keyword evidence="7" id="KW-0256">Endoplasmic reticulum</keyword>
<feature type="transmembrane region" description="Helical" evidence="10">
    <location>
        <begin position="141"/>
        <end position="163"/>
    </location>
</feature>
<feature type="transmembrane region" description="Helical" evidence="10">
    <location>
        <begin position="316"/>
        <end position="333"/>
    </location>
</feature>
<feature type="transmembrane region" description="Helical" evidence="10">
    <location>
        <begin position="12"/>
        <end position="38"/>
    </location>
</feature>
<evidence type="ECO:0008006" key="13">
    <source>
        <dbReference type="Google" id="ProtNLM"/>
    </source>
</evidence>
<dbReference type="GO" id="GO:0006506">
    <property type="term" value="P:GPI anchor biosynthetic process"/>
    <property type="evidence" value="ECO:0007669"/>
    <property type="project" value="UniProtKB-UniPathway"/>
</dbReference>
<evidence type="ECO:0000256" key="4">
    <source>
        <dbReference type="ARBA" id="ARBA00022676"/>
    </source>
</evidence>
<keyword evidence="4" id="KW-0328">Glycosyltransferase</keyword>
<dbReference type="GO" id="GO:0004376">
    <property type="term" value="F:GPI mannosyltransferase activity"/>
    <property type="evidence" value="ECO:0007669"/>
    <property type="project" value="InterPro"/>
</dbReference>
<dbReference type="GO" id="GO:0031501">
    <property type="term" value="C:mannosyltransferase complex"/>
    <property type="evidence" value="ECO:0007669"/>
    <property type="project" value="TreeGrafter"/>
</dbReference>
<keyword evidence="5" id="KW-0808">Transferase</keyword>
<feature type="transmembrane region" description="Helical" evidence="10">
    <location>
        <begin position="339"/>
        <end position="356"/>
    </location>
</feature>
<dbReference type="AlphaFoldDB" id="A0A1F5KLG5"/>
<feature type="transmembrane region" description="Helical" evidence="10">
    <location>
        <begin position="221"/>
        <end position="240"/>
    </location>
</feature>
<keyword evidence="9 10" id="KW-0472">Membrane</keyword>
<protein>
    <recommendedName>
        <fullName evidence="13">Glycosyltransferase RgtA/B/C/D-like domain-containing protein</fullName>
    </recommendedName>
</protein>
<sequence length="387" mass="44335">MIKSINFKSDIFKILALFLIWRLALIIISLLAINFIPLGSTDRYLGGGTAVFYLAPELFSWANFDGEHYLSVAIFGYKGLEQAFFPIFPLLIATLSKPFSVNLLSSFISSTLIGLYISNIAFFIALIFVYKLLILDFSKKVSFLTILILLLFPTSFYFGSLYNESLFLALVSGSFYLTRKKRYFLGSVLGVVASATRVFGALLLPVFLIEIYQTKEKFYKWFWILLIPVGLIFYMFYQYLAFGDPLAFYNLQTVVGEQHQKGIILLPQVYFRYIKMLLTVDMANPIYQTVLLEFLTGILFFALPIIGYFKKVKLSYLLYALIGFLAPTIQGSFSSIPRYVLILFPSFLVLALYLESLPKFLRLSILTILACLLFWETTLFLRGYWVA</sequence>
<comment type="subcellular location">
    <subcellularLocation>
        <location evidence="1">Endoplasmic reticulum membrane</location>
        <topology evidence="1">Multi-pass membrane protein</topology>
    </subcellularLocation>
</comment>
<comment type="caution">
    <text evidence="11">The sequence shown here is derived from an EMBL/GenBank/DDBJ whole genome shotgun (WGS) entry which is preliminary data.</text>
</comment>
<accession>A0A1F5KLG5</accession>
<feature type="transmembrane region" description="Helical" evidence="10">
    <location>
        <begin position="363"/>
        <end position="385"/>
    </location>
</feature>
<evidence type="ECO:0000313" key="12">
    <source>
        <dbReference type="Proteomes" id="UP000178565"/>
    </source>
</evidence>
<comment type="pathway">
    <text evidence="2">Glycolipid biosynthesis; glycosylphosphatidylinositol-anchor biosynthesis.</text>
</comment>
<reference evidence="11 12" key="1">
    <citation type="journal article" date="2016" name="Nat. Commun.">
        <title>Thousands of microbial genomes shed light on interconnected biogeochemical processes in an aquifer system.</title>
        <authorList>
            <person name="Anantharaman K."/>
            <person name="Brown C.T."/>
            <person name="Hug L.A."/>
            <person name="Sharon I."/>
            <person name="Castelle C.J."/>
            <person name="Probst A.J."/>
            <person name="Thomas B.C."/>
            <person name="Singh A."/>
            <person name="Wilkins M.J."/>
            <person name="Karaoz U."/>
            <person name="Brodie E.L."/>
            <person name="Williams K.H."/>
            <person name="Hubbard S.S."/>
            <person name="Banfield J.F."/>
        </authorList>
    </citation>
    <scope>NUCLEOTIDE SEQUENCE [LARGE SCALE GENOMIC DNA]</scope>
</reference>
<dbReference type="STRING" id="1797785.A3B45_03530"/>
<dbReference type="GO" id="GO:0016020">
    <property type="term" value="C:membrane"/>
    <property type="evidence" value="ECO:0007669"/>
    <property type="project" value="GOC"/>
</dbReference>
<evidence type="ECO:0000256" key="1">
    <source>
        <dbReference type="ARBA" id="ARBA00004477"/>
    </source>
</evidence>
<dbReference type="EMBL" id="MFDM01000034">
    <property type="protein sequence ID" value="OGE41635.1"/>
    <property type="molecule type" value="Genomic_DNA"/>
</dbReference>
<proteinExistence type="predicted"/>
<keyword evidence="8 10" id="KW-1133">Transmembrane helix</keyword>
<organism evidence="11 12">
    <name type="scientific">Candidatus Daviesbacteria bacterium RIFCSPLOWO2_01_FULL_39_12</name>
    <dbReference type="NCBI Taxonomy" id="1797785"/>
    <lineage>
        <taxon>Bacteria</taxon>
        <taxon>Candidatus Daviesiibacteriota</taxon>
    </lineage>
</organism>
<feature type="transmembrane region" description="Helical" evidence="10">
    <location>
        <begin position="44"/>
        <end position="62"/>
    </location>
</feature>
<dbReference type="PANTHER" id="PTHR12468:SF2">
    <property type="entry name" value="GPI MANNOSYLTRANSFERASE 2"/>
    <property type="match status" value="1"/>
</dbReference>
<keyword evidence="3" id="KW-0337">GPI-anchor biosynthesis</keyword>
<evidence type="ECO:0000256" key="8">
    <source>
        <dbReference type="ARBA" id="ARBA00022989"/>
    </source>
</evidence>
<evidence type="ECO:0000256" key="10">
    <source>
        <dbReference type="SAM" id="Phobius"/>
    </source>
</evidence>
<evidence type="ECO:0000256" key="3">
    <source>
        <dbReference type="ARBA" id="ARBA00022502"/>
    </source>
</evidence>
<evidence type="ECO:0000256" key="9">
    <source>
        <dbReference type="ARBA" id="ARBA00023136"/>
    </source>
</evidence>
<name>A0A1F5KLG5_9BACT</name>
<evidence type="ECO:0000256" key="6">
    <source>
        <dbReference type="ARBA" id="ARBA00022692"/>
    </source>
</evidence>
<dbReference type="UniPathway" id="UPA00196"/>